<keyword evidence="3" id="KW-1185">Reference proteome</keyword>
<protein>
    <submittedName>
        <fullName evidence="2">MaoC family dehydratase</fullName>
    </submittedName>
</protein>
<evidence type="ECO:0000313" key="3">
    <source>
        <dbReference type="Proteomes" id="UP000321058"/>
    </source>
</evidence>
<dbReference type="EMBL" id="BKAJ01000038">
    <property type="protein sequence ID" value="GEP55542.1"/>
    <property type="molecule type" value="Genomic_DNA"/>
</dbReference>
<dbReference type="Gene3D" id="3.10.129.10">
    <property type="entry name" value="Hotdog Thioesterase"/>
    <property type="match status" value="1"/>
</dbReference>
<accession>A0A512N988</accession>
<dbReference type="InterPro" id="IPR029069">
    <property type="entry name" value="HotDog_dom_sf"/>
</dbReference>
<name>A0A512N988_9HYPH</name>
<dbReference type="AlphaFoldDB" id="A0A512N988"/>
<organism evidence="2 3">
    <name type="scientific">Reyranella soli</name>
    <dbReference type="NCBI Taxonomy" id="1230389"/>
    <lineage>
        <taxon>Bacteria</taxon>
        <taxon>Pseudomonadati</taxon>
        <taxon>Pseudomonadota</taxon>
        <taxon>Alphaproteobacteria</taxon>
        <taxon>Hyphomicrobiales</taxon>
        <taxon>Reyranellaceae</taxon>
        <taxon>Reyranella</taxon>
    </lineage>
</organism>
<evidence type="ECO:0000259" key="1">
    <source>
        <dbReference type="Pfam" id="PF01575"/>
    </source>
</evidence>
<dbReference type="SUPFAM" id="SSF54637">
    <property type="entry name" value="Thioesterase/thiol ester dehydrase-isomerase"/>
    <property type="match status" value="1"/>
</dbReference>
<gene>
    <name evidence="2" type="ORF">RSO01_27080</name>
</gene>
<proteinExistence type="predicted"/>
<dbReference type="InterPro" id="IPR002539">
    <property type="entry name" value="MaoC-like_dom"/>
</dbReference>
<reference evidence="2 3" key="1">
    <citation type="submission" date="2019-07" db="EMBL/GenBank/DDBJ databases">
        <title>Whole genome shotgun sequence of Reyranella soli NBRC 108950.</title>
        <authorList>
            <person name="Hosoyama A."/>
            <person name="Uohara A."/>
            <person name="Ohji S."/>
            <person name="Ichikawa N."/>
        </authorList>
    </citation>
    <scope>NUCLEOTIDE SEQUENCE [LARGE SCALE GENOMIC DNA]</scope>
    <source>
        <strain evidence="2 3">NBRC 108950</strain>
    </source>
</reference>
<dbReference type="RefSeq" id="WP_147149624.1">
    <property type="nucleotide sequence ID" value="NZ_BKAJ01000038.1"/>
</dbReference>
<feature type="domain" description="MaoC-like" evidence="1">
    <location>
        <begin position="12"/>
        <end position="116"/>
    </location>
</feature>
<dbReference type="PANTHER" id="PTHR43664:SF1">
    <property type="entry name" value="BETA-METHYLMALYL-COA DEHYDRATASE"/>
    <property type="match status" value="1"/>
</dbReference>
<evidence type="ECO:0000313" key="2">
    <source>
        <dbReference type="EMBL" id="GEP55542.1"/>
    </source>
</evidence>
<dbReference type="PANTHER" id="PTHR43664">
    <property type="entry name" value="MONOAMINE OXIDASE-RELATED"/>
    <property type="match status" value="1"/>
</dbReference>
<comment type="caution">
    <text evidence="2">The sequence shown here is derived from an EMBL/GenBank/DDBJ whole genome shotgun (WGS) entry which is preliminary data.</text>
</comment>
<dbReference type="Proteomes" id="UP000321058">
    <property type="component" value="Unassembled WGS sequence"/>
</dbReference>
<dbReference type="CDD" id="cd03451">
    <property type="entry name" value="FkbR2"/>
    <property type="match status" value="1"/>
</dbReference>
<dbReference type="Pfam" id="PF01575">
    <property type="entry name" value="MaoC_dehydratas"/>
    <property type="match status" value="1"/>
</dbReference>
<dbReference type="InterPro" id="IPR052342">
    <property type="entry name" value="MCH/BMMD"/>
</dbReference>
<sequence>MAGLWFEEFKDGMVFNHEWSRTITETDNHWFSLLTMNVQPLHIDAHYAAKSEWGKPLVNSLFTLGLLIGMSVNDTTFGTTLANLGMKEVNFPKPLFPGDSVKVRTTVLSKRESKSRPNEGIVNFFHEMTNQDGLVVATCERAALMRKRPAAAA</sequence>
<dbReference type="OrthoDB" id="9796589at2"/>